<dbReference type="AlphaFoldDB" id="A0AAW7XE40"/>
<dbReference type="InterPro" id="IPR017946">
    <property type="entry name" value="PLC-like_Pdiesterase_TIM-brl"/>
</dbReference>
<dbReference type="GO" id="GO:0006629">
    <property type="term" value="P:lipid metabolic process"/>
    <property type="evidence" value="ECO:0007669"/>
    <property type="project" value="InterPro"/>
</dbReference>
<dbReference type="Proteomes" id="UP001169760">
    <property type="component" value="Unassembled WGS sequence"/>
</dbReference>
<reference evidence="2" key="1">
    <citation type="submission" date="2023-07" db="EMBL/GenBank/DDBJ databases">
        <title>Genome content predicts the carbon catabolic preferences of heterotrophic bacteria.</title>
        <authorList>
            <person name="Gralka M."/>
        </authorList>
    </citation>
    <scope>NUCLEOTIDE SEQUENCE</scope>
    <source>
        <strain evidence="2">I3M17_2</strain>
    </source>
</reference>
<gene>
    <name evidence="2" type="ORF">Q4521_21770</name>
</gene>
<dbReference type="SUPFAM" id="SSF51695">
    <property type="entry name" value="PLC-like phosphodiesterases"/>
    <property type="match status" value="1"/>
</dbReference>
<dbReference type="EMBL" id="JAUOPB010000289">
    <property type="protein sequence ID" value="MDO6425122.1"/>
    <property type="molecule type" value="Genomic_DNA"/>
</dbReference>
<proteinExistence type="predicted"/>
<organism evidence="2 3">
    <name type="scientific">Saccharophagus degradans</name>
    <dbReference type="NCBI Taxonomy" id="86304"/>
    <lineage>
        <taxon>Bacteria</taxon>
        <taxon>Pseudomonadati</taxon>
        <taxon>Pseudomonadota</taxon>
        <taxon>Gammaproteobacteria</taxon>
        <taxon>Cellvibrionales</taxon>
        <taxon>Cellvibrionaceae</taxon>
        <taxon>Saccharophagus</taxon>
    </lineage>
</organism>
<dbReference type="InterPro" id="IPR030395">
    <property type="entry name" value="GP_PDE_dom"/>
</dbReference>
<evidence type="ECO:0000259" key="1">
    <source>
        <dbReference type="PROSITE" id="PS51704"/>
    </source>
</evidence>
<evidence type="ECO:0000313" key="3">
    <source>
        <dbReference type="Proteomes" id="UP001169760"/>
    </source>
</evidence>
<name>A0AAW7XE40_9GAMM</name>
<dbReference type="PANTHER" id="PTHR46211:SF1">
    <property type="entry name" value="GLYCEROPHOSPHODIESTER PHOSPHODIESTERASE, CYTOPLASMIC"/>
    <property type="match status" value="1"/>
</dbReference>
<dbReference type="PANTHER" id="PTHR46211">
    <property type="entry name" value="GLYCEROPHOSPHORYL DIESTER PHOSPHODIESTERASE"/>
    <property type="match status" value="1"/>
</dbReference>
<protein>
    <submittedName>
        <fullName evidence="2">Glycerophosphodiester phosphodiesterase family protein</fullName>
    </submittedName>
</protein>
<dbReference type="RefSeq" id="WP_303494531.1">
    <property type="nucleotide sequence ID" value="NZ_JAUOPB010000289.1"/>
</dbReference>
<accession>A0AAW7XE40</accession>
<evidence type="ECO:0000313" key="2">
    <source>
        <dbReference type="EMBL" id="MDO6425122.1"/>
    </source>
</evidence>
<dbReference type="Gene3D" id="3.20.20.190">
    <property type="entry name" value="Phosphatidylinositol (PI) phosphodiesterase"/>
    <property type="match status" value="1"/>
</dbReference>
<sequence>MSCRQTKNKSNMIVIAHRGASAYLPEHTLPAKALAYGMQPDFLEQDVVLSKDNVPVVIHDIHLETTTNVAHAFPDRKR</sequence>
<dbReference type="GO" id="GO:0008081">
    <property type="term" value="F:phosphoric diester hydrolase activity"/>
    <property type="evidence" value="ECO:0007669"/>
    <property type="project" value="InterPro"/>
</dbReference>
<feature type="domain" description="GP-PDE" evidence="1">
    <location>
        <begin position="12"/>
        <end position="78"/>
    </location>
</feature>
<dbReference type="PROSITE" id="PS51704">
    <property type="entry name" value="GP_PDE"/>
    <property type="match status" value="1"/>
</dbReference>
<feature type="non-terminal residue" evidence="2">
    <location>
        <position position="78"/>
    </location>
</feature>
<comment type="caution">
    <text evidence="2">The sequence shown here is derived from an EMBL/GenBank/DDBJ whole genome shotgun (WGS) entry which is preliminary data.</text>
</comment>
<dbReference type="Pfam" id="PF03009">
    <property type="entry name" value="GDPD"/>
    <property type="match status" value="1"/>
</dbReference>